<sequence length="424" mass="47013">MKFDVAIVGAGPAGLAAAYKLASAGFKVVVLERGREPGSKELYGGRIYAYWLDRYLPEFRKDAPVDRWVRRERVTFLTEDKALTLESAVVQKEKTSFIVPLVSFVSWLAKLAQGAGAKIVTEVTVDALVKDEKGRVVGVQSGSDVLQADYVIDAEGVNRLLLERAGIVKKLEPELVAVGVKEVLKFENKKTLEERLGLEEDEGLAWAIAGYPTEYLPGGGFIYTYKDSLALGVVVYLKNWERLKTPVYELVEKLRLHPYIAPLVKGAALQEYGGHMTPVAGINMSPPRFYYDGLLIVGDAAGFLLHTGVLIRGVDFAIASGVLAAEAVKEARSPSAEDLSVYEKKLRSSFILPQLEKFRKADKLLGDESLFRDLTLFSTEASYRYFNIDENHRTLLEALREASKKTGVSMLKIMINIIRMVRSL</sequence>
<evidence type="ECO:0000313" key="6">
    <source>
        <dbReference type="EMBL" id="RFA92364.1"/>
    </source>
</evidence>
<dbReference type="SUPFAM" id="SSF51905">
    <property type="entry name" value="FAD/NAD(P)-binding domain"/>
    <property type="match status" value="1"/>
</dbReference>
<feature type="domain" description="FAD dependent oxidoreductase" evidence="5">
    <location>
        <begin position="4"/>
        <end position="57"/>
    </location>
</feature>
<dbReference type="InterPro" id="IPR039651">
    <property type="entry name" value="FixC-like"/>
</dbReference>
<keyword evidence="4" id="KW-0560">Oxidoreductase</keyword>
<dbReference type="Pfam" id="PF01266">
    <property type="entry name" value="DAO"/>
    <property type="match status" value="2"/>
</dbReference>
<gene>
    <name evidence="6" type="ORF">CGL51_14425</name>
</gene>
<proteinExistence type="predicted"/>
<dbReference type="Gene3D" id="3.50.50.60">
    <property type="entry name" value="FAD/NAD(P)-binding domain"/>
    <property type="match status" value="1"/>
</dbReference>
<comment type="caution">
    <text evidence="6">The sequence shown here is derived from an EMBL/GenBank/DDBJ whole genome shotgun (WGS) entry which is preliminary data.</text>
</comment>
<organism evidence="6 7">
    <name type="scientific">Pyrobaculum aerophilum</name>
    <dbReference type="NCBI Taxonomy" id="13773"/>
    <lineage>
        <taxon>Archaea</taxon>
        <taxon>Thermoproteota</taxon>
        <taxon>Thermoprotei</taxon>
        <taxon>Thermoproteales</taxon>
        <taxon>Thermoproteaceae</taxon>
        <taxon>Pyrobaculum</taxon>
    </lineage>
</organism>
<evidence type="ECO:0000259" key="5">
    <source>
        <dbReference type="Pfam" id="PF01266"/>
    </source>
</evidence>
<feature type="domain" description="FAD dependent oxidoreductase" evidence="5">
    <location>
        <begin position="95"/>
        <end position="326"/>
    </location>
</feature>
<accession>A0A371QU04</accession>
<evidence type="ECO:0000256" key="1">
    <source>
        <dbReference type="ARBA" id="ARBA00001974"/>
    </source>
</evidence>
<evidence type="ECO:0000256" key="4">
    <source>
        <dbReference type="ARBA" id="ARBA00023002"/>
    </source>
</evidence>
<dbReference type="PANTHER" id="PTHR43624">
    <property type="entry name" value="ELECTRON TRANSFER FLAVOPROTEIN-QUINONE OXIDOREDUCTASE YDIS-RELATED"/>
    <property type="match status" value="1"/>
</dbReference>
<dbReference type="AlphaFoldDB" id="A0A371QU04"/>
<dbReference type="InterPro" id="IPR036188">
    <property type="entry name" value="FAD/NAD-bd_sf"/>
</dbReference>
<dbReference type="EMBL" id="NMUE01000092">
    <property type="protein sequence ID" value="RFA92364.1"/>
    <property type="molecule type" value="Genomic_DNA"/>
</dbReference>
<dbReference type="InterPro" id="IPR006076">
    <property type="entry name" value="FAD-dep_OxRdtase"/>
</dbReference>
<keyword evidence="2" id="KW-0285">Flavoprotein</keyword>
<dbReference type="RefSeq" id="WP_116422203.1">
    <property type="nucleotide sequence ID" value="NZ_NMUE01000092.1"/>
</dbReference>
<dbReference type="Proteomes" id="UP000257123">
    <property type="component" value="Unassembled WGS sequence"/>
</dbReference>
<comment type="cofactor">
    <cofactor evidence="1">
        <name>FAD</name>
        <dbReference type="ChEBI" id="CHEBI:57692"/>
    </cofactor>
</comment>
<protein>
    <submittedName>
        <fullName evidence="6">Electron transfer flavoprotein</fullName>
    </submittedName>
</protein>
<keyword evidence="3" id="KW-0274">FAD</keyword>
<dbReference type="PRINTS" id="PR00420">
    <property type="entry name" value="RNGMNOXGNASE"/>
</dbReference>
<dbReference type="SUPFAM" id="SSF54373">
    <property type="entry name" value="FAD-linked reductases, C-terminal domain"/>
    <property type="match status" value="1"/>
</dbReference>
<evidence type="ECO:0000313" key="7">
    <source>
        <dbReference type="Proteomes" id="UP000257123"/>
    </source>
</evidence>
<dbReference type="PANTHER" id="PTHR43624:SF2">
    <property type="entry name" value="ELECTRON TRANSFER FLAVOPROTEIN-QUINONE OXIDOREDUCTASE YDIS-RELATED"/>
    <property type="match status" value="1"/>
</dbReference>
<name>A0A371QU04_9CREN</name>
<reference evidence="6 7" key="1">
    <citation type="submission" date="2017-07" db="EMBL/GenBank/DDBJ databases">
        <title>Draft genome sequence of aerobic hyperthermophilic archaea, Pyrobaculum aerophilum YKB31 and YKB32.</title>
        <authorList>
            <person name="Mochizuki T."/>
            <person name="Berliner A.J."/>
            <person name="Yoshida-Takashima Y."/>
            <person name="Takaki Y."/>
            <person name="Nunoura T."/>
            <person name="Takai K."/>
        </authorList>
    </citation>
    <scope>NUCLEOTIDE SEQUENCE [LARGE SCALE GENOMIC DNA]</scope>
    <source>
        <strain evidence="6 7">YKB31</strain>
    </source>
</reference>
<dbReference type="GO" id="GO:0016491">
    <property type="term" value="F:oxidoreductase activity"/>
    <property type="evidence" value="ECO:0007669"/>
    <property type="project" value="UniProtKB-KW"/>
</dbReference>
<evidence type="ECO:0000256" key="2">
    <source>
        <dbReference type="ARBA" id="ARBA00022630"/>
    </source>
</evidence>
<evidence type="ECO:0000256" key="3">
    <source>
        <dbReference type="ARBA" id="ARBA00022827"/>
    </source>
</evidence>